<dbReference type="AlphaFoldDB" id="A0A8B2U4S4"/>
<name>A0A8B2U4S4_9PAST</name>
<dbReference type="InterPro" id="IPR048301">
    <property type="entry name" value="NucS_C"/>
</dbReference>
<dbReference type="Proteomes" id="UP000253998">
    <property type="component" value="Unassembled WGS sequence"/>
</dbReference>
<dbReference type="Gene3D" id="3.40.1350.10">
    <property type="match status" value="1"/>
</dbReference>
<sequence length="304" mass="35724">MKIFTTKKGQSSQLKQQKFKLEKDIQRLFEQNLSLITDDYVFISSEFSIKNSRIDTLAFDKESNAFVIIEYKKQQNTSVVDQGISYLNLMLEYKADFIMEYNETQKNPLKRNEVDWSQSKVIFVSPSFNDFQIQATNFKNLPIELWEVNRFDDEIITVNIINKSKSAPNIKSVTTEKSEEFESLKEIQVYEESDHLNDKSDEIKELYEEFKQAILNLDNNIEITARKLYVAFKKEKNVVCLRVQKKALKMWINLPYHELDDPKRLAKDVTNTGHWGNGDCEIIAQDTQHLEYIMSLIKQSLNKE</sequence>
<evidence type="ECO:0000259" key="1">
    <source>
        <dbReference type="Pfam" id="PF01939"/>
    </source>
</evidence>
<accession>A0A8B2U4S4</accession>
<protein>
    <submittedName>
        <fullName evidence="3">DUF91 domain-containing protein</fullName>
    </submittedName>
</protein>
<evidence type="ECO:0000313" key="4">
    <source>
        <dbReference type="Proteomes" id="UP000253998"/>
    </source>
</evidence>
<reference evidence="3 4" key="1">
    <citation type="submission" date="2018-05" db="EMBL/GenBank/DDBJ databases">
        <title>Draft Genome Sequences for a Diverse set of 7 Haemophilus Species.</title>
        <authorList>
            <person name="Nichols M."/>
            <person name="Topaz N."/>
            <person name="Wang X."/>
            <person name="Wang X."/>
            <person name="Boxrud D."/>
        </authorList>
    </citation>
    <scope>NUCLEOTIDE SEQUENCE [LARGE SCALE GENOMIC DNA]</scope>
    <source>
        <strain evidence="3 4">C2001002503</strain>
    </source>
</reference>
<feature type="domain" description="DUF5655" evidence="2">
    <location>
        <begin position="193"/>
        <end position="300"/>
    </location>
</feature>
<dbReference type="EMBL" id="QEPM01000001">
    <property type="protein sequence ID" value="RDE72254.1"/>
    <property type="molecule type" value="Genomic_DNA"/>
</dbReference>
<feature type="domain" description="Endonuclease NucS C-terminal" evidence="1">
    <location>
        <begin position="22"/>
        <end position="91"/>
    </location>
</feature>
<evidence type="ECO:0000313" key="3">
    <source>
        <dbReference type="EMBL" id="RDE72254.1"/>
    </source>
</evidence>
<dbReference type="InterPro" id="IPR043714">
    <property type="entry name" value="DUF5655"/>
</dbReference>
<organism evidence="3 4">
    <name type="scientific">Aggregatibacter segnis</name>
    <dbReference type="NCBI Taxonomy" id="739"/>
    <lineage>
        <taxon>Bacteria</taxon>
        <taxon>Pseudomonadati</taxon>
        <taxon>Pseudomonadota</taxon>
        <taxon>Gammaproteobacteria</taxon>
        <taxon>Pasteurellales</taxon>
        <taxon>Pasteurellaceae</taxon>
        <taxon>Aggregatibacter</taxon>
    </lineage>
</organism>
<dbReference type="GO" id="GO:0003676">
    <property type="term" value="F:nucleic acid binding"/>
    <property type="evidence" value="ECO:0007669"/>
    <property type="project" value="InterPro"/>
</dbReference>
<dbReference type="Pfam" id="PF18899">
    <property type="entry name" value="DUF5655"/>
    <property type="match status" value="1"/>
</dbReference>
<dbReference type="Pfam" id="PF01939">
    <property type="entry name" value="NucS_C"/>
    <property type="match status" value="1"/>
</dbReference>
<dbReference type="GO" id="GO:0004519">
    <property type="term" value="F:endonuclease activity"/>
    <property type="evidence" value="ECO:0007669"/>
    <property type="project" value="InterPro"/>
</dbReference>
<comment type="caution">
    <text evidence="3">The sequence shown here is derived from an EMBL/GenBank/DDBJ whole genome shotgun (WGS) entry which is preliminary data.</text>
</comment>
<dbReference type="RefSeq" id="WP_111294410.1">
    <property type="nucleotide sequence ID" value="NZ_QEPM01000001.1"/>
</dbReference>
<proteinExistence type="predicted"/>
<gene>
    <name evidence="3" type="ORF">DPV83_01140</name>
</gene>
<evidence type="ECO:0000259" key="2">
    <source>
        <dbReference type="Pfam" id="PF18899"/>
    </source>
</evidence>
<dbReference type="InterPro" id="IPR011856">
    <property type="entry name" value="tRNA_endonuc-like_dom_sf"/>
</dbReference>